<feature type="transmembrane region" description="Helical" evidence="1">
    <location>
        <begin position="44"/>
        <end position="67"/>
    </location>
</feature>
<evidence type="ECO:0000313" key="2">
    <source>
        <dbReference type="EMBL" id="KAG7440379.1"/>
    </source>
</evidence>
<dbReference type="GeneID" id="66100255"/>
<sequence length="186" mass="20489">MAMPRHFALLGLGYLCRATLSIIIIPCTAFWAIQSVLIKSGFDILAWLAFVVLLSLEFSIQLLSALVTTFTVGREAAAQGTLRLLCVQENAIAILKRVVCSFNNGYPGPSQVFREGSKKYGNTFSFGAKRVFTSEPDHLKVIFSLEIAFDDSCLSAYTGIPGTNVLLLSAKMQPWQPFFRHLYANG</sequence>
<evidence type="ECO:0000313" key="3">
    <source>
        <dbReference type="Proteomes" id="UP000812287"/>
    </source>
</evidence>
<accession>A0A9P7VGN6</accession>
<dbReference type="RefSeq" id="XP_043033879.1">
    <property type="nucleotide sequence ID" value="XM_043177968.1"/>
</dbReference>
<proteinExistence type="predicted"/>
<dbReference type="Proteomes" id="UP000812287">
    <property type="component" value="Unassembled WGS sequence"/>
</dbReference>
<comment type="caution">
    <text evidence="2">The sequence shown here is derived from an EMBL/GenBank/DDBJ whole genome shotgun (WGS) entry which is preliminary data.</text>
</comment>
<name>A0A9P7VGN6_9AGAR</name>
<keyword evidence="1" id="KW-0472">Membrane</keyword>
<reference evidence="2" key="1">
    <citation type="submission" date="2020-11" db="EMBL/GenBank/DDBJ databases">
        <title>Adaptations for nitrogen fixation in a non-lichenized fungal sporocarp promotes dispersal by wood-feeding termites.</title>
        <authorList>
            <consortium name="DOE Joint Genome Institute"/>
            <person name="Koch R.A."/>
            <person name="Yoon G."/>
            <person name="Arayal U."/>
            <person name="Lail K."/>
            <person name="Amirebrahimi M."/>
            <person name="Labutti K."/>
            <person name="Lipzen A."/>
            <person name="Riley R."/>
            <person name="Barry K."/>
            <person name="Henrissat B."/>
            <person name="Grigoriev I.V."/>
            <person name="Herr J.R."/>
            <person name="Aime M.C."/>
        </authorList>
    </citation>
    <scope>NUCLEOTIDE SEQUENCE</scope>
    <source>
        <strain evidence="2">MCA 3950</strain>
    </source>
</reference>
<keyword evidence="3" id="KW-1185">Reference proteome</keyword>
<gene>
    <name evidence="2" type="ORF">BT62DRAFT_1012740</name>
</gene>
<dbReference type="EMBL" id="MU250572">
    <property type="protein sequence ID" value="KAG7440379.1"/>
    <property type="molecule type" value="Genomic_DNA"/>
</dbReference>
<organism evidence="2 3">
    <name type="scientific">Guyanagaster necrorhizus</name>
    <dbReference type="NCBI Taxonomy" id="856835"/>
    <lineage>
        <taxon>Eukaryota</taxon>
        <taxon>Fungi</taxon>
        <taxon>Dikarya</taxon>
        <taxon>Basidiomycota</taxon>
        <taxon>Agaricomycotina</taxon>
        <taxon>Agaricomycetes</taxon>
        <taxon>Agaricomycetidae</taxon>
        <taxon>Agaricales</taxon>
        <taxon>Marasmiineae</taxon>
        <taxon>Physalacriaceae</taxon>
        <taxon>Guyanagaster</taxon>
    </lineage>
</organism>
<evidence type="ECO:0000256" key="1">
    <source>
        <dbReference type="SAM" id="Phobius"/>
    </source>
</evidence>
<protein>
    <submittedName>
        <fullName evidence="2">Uncharacterized protein</fullName>
    </submittedName>
</protein>
<keyword evidence="1" id="KW-0812">Transmembrane</keyword>
<keyword evidence="1" id="KW-1133">Transmembrane helix</keyword>
<dbReference type="AlphaFoldDB" id="A0A9P7VGN6"/>
<feature type="transmembrane region" description="Helical" evidence="1">
    <location>
        <begin position="7"/>
        <end position="32"/>
    </location>
</feature>